<protein>
    <submittedName>
        <fullName evidence="2">Uncharacterized protein</fullName>
    </submittedName>
</protein>
<evidence type="ECO:0000256" key="1">
    <source>
        <dbReference type="SAM" id="Phobius"/>
    </source>
</evidence>
<feature type="transmembrane region" description="Helical" evidence="1">
    <location>
        <begin position="68"/>
        <end position="95"/>
    </location>
</feature>
<reference evidence="3" key="1">
    <citation type="journal article" date="2019" name="bioRxiv">
        <title>Bacterially produced spermidine induces plant systemic susceptibility to pathogens.</title>
        <authorList>
            <person name="Melnyk R.A."/>
            <person name="Beskrovnaya P.A."/>
            <person name="Liu Z."/>
            <person name="Song Y."/>
            <person name="Haney C.H."/>
        </authorList>
    </citation>
    <scope>NUCLEOTIDE SEQUENCE [LARGE SCALE GENOMIC DNA]</scope>
    <source>
        <strain evidence="3">Dha-51</strain>
    </source>
</reference>
<sequence length="243" mass="27156">MNKKLGEIWRDYPHLNYLAAGLLMVAAMGVLLSAMTLIVTGVDGVFARPLCFNNGCIKRFLELFDQSFLILTATLNLLVGLATIGGILVALMSFLNSANATALSNHISHFAIFQNYLAVEVSKRNRISPTSVDTFVWYNLIFSNSRDGKTSISDEYCSVIAALNDEILFSNEQARTAIQGSFRYMPHQKRIIDALGRLGVALSHQPRNEFYEIEDQVFALISSLNKSFCFSNKVPELLKRQYV</sequence>
<proteinExistence type="predicted"/>
<accession>A0A4R4KAK0</accession>
<feature type="transmembrane region" description="Helical" evidence="1">
    <location>
        <begin position="20"/>
        <end position="47"/>
    </location>
</feature>
<name>A0A4R4KAK0_PSEVA</name>
<dbReference type="Proteomes" id="UP000295254">
    <property type="component" value="Unassembled WGS sequence"/>
</dbReference>
<organism evidence="2 3">
    <name type="scientific">Pseudomonas vancouverensis</name>
    <dbReference type="NCBI Taxonomy" id="95300"/>
    <lineage>
        <taxon>Bacteria</taxon>
        <taxon>Pseudomonadati</taxon>
        <taxon>Pseudomonadota</taxon>
        <taxon>Gammaproteobacteria</taxon>
        <taxon>Pseudomonadales</taxon>
        <taxon>Pseudomonadaceae</taxon>
        <taxon>Pseudomonas</taxon>
    </lineage>
</organism>
<dbReference type="OrthoDB" id="9152056at2"/>
<dbReference type="EMBL" id="RRZK01000009">
    <property type="protein sequence ID" value="TDB64838.1"/>
    <property type="molecule type" value="Genomic_DNA"/>
</dbReference>
<evidence type="ECO:0000313" key="3">
    <source>
        <dbReference type="Proteomes" id="UP000295254"/>
    </source>
</evidence>
<evidence type="ECO:0000313" key="2">
    <source>
        <dbReference type="EMBL" id="TDB64838.1"/>
    </source>
</evidence>
<gene>
    <name evidence="2" type="ORF">EIY72_10490</name>
</gene>
<dbReference type="RefSeq" id="WP_132680126.1">
    <property type="nucleotide sequence ID" value="NZ_LT629803.1"/>
</dbReference>
<dbReference type="InterPro" id="IPR053597">
    <property type="entry name" value="Retron_Ec48_antiviral"/>
</dbReference>
<dbReference type="NCBIfam" id="NF038235">
    <property type="entry name" value="retron_Ec48_2TM"/>
    <property type="match status" value="1"/>
</dbReference>
<keyword evidence="3" id="KW-1185">Reference proteome</keyword>
<dbReference type="AlphaFoldDB" id="A0A4R4KAK0"/>
<keyword evidence="1" id="KW-0472">Membrane</keyword>
<keyword evidence="1" id="KW-1133">Transmembrane helix</keyword>
<comment type="caution">
    <text evidence="2">The sequence shown here is derived from an EMBL/GenBank/DDBJ whole genome shotgun (WGS) entry which is preliminary data.</text>
</comment>
<keyword evidence="1" id="KW-0812">Transmembrane</keyword>